<name>X1H698_9ZZZZ</name>
<dbReference type="EMBL" id="BARU01025377">
    <property type="protein sequence ID" value="GAH65706.1"/>
    <property type="molecule type" value="Genomic_DNA"/>
</dbReference>
<proteinExistence type="predicted"/>
<feature type="non-terminal residue" evidence="1">
    <location>
        <position position="1"/>
    </location>
</feature>
<sequence length="239" mass="25467">RPETTVVVEGPVTGRPETTVVVGEPVTEAATNVGTGETETETVTVPTTQPTFIPTEGAKLLIVDTFNKVRGFSEDSYLVQRDSLAANLLNYLAQLGAGVEGVVISVEEPTVGVAGGVGGYTPVQPPVPPTTEVAVEVPPTTPTTAGEPADISEFISEDELYEGVIEGDPAWANVPQKRRIKKKFELANDPYYELKSTDPVAAKPIGELLHSAGREFNAEQFDVCEQHLDQALRVLGVIK</sequence>
<dbReference type="AlphaFoldDB" id="X1H698"/>
<organism evidence="1">
    <name type="scientific">marine sediment metagenome</name>
    <dbReference type="NCBI Taxonomy" id="412755"/>
    <lineage>
        <taxon>unclassified sequences</taxon>
        <taxon>metagenomes</taxon>
        <taxon>ecological metagenomes</taxon>
    </lineage>
</organism>
<gene>
    <name evidence="1" type="ORF">S03H2_40896</name>
</gene>
<accession>X1H698</accession>
<evidence type="ECO:0000313" key="1">
    <source>
        <dbReference type="EMBL" id="GAH65706.1"/>
    </source>
</evidence>
<reference evidence="1" key="1">
    <citation type="journal article" date="2014" name="Front. Microbiol.">
        <title>High frequency of phylogenetically diverse reductive dehalogenase-homologous genes in deep subseafloor sedimentary metagenomes.</title>
        <authorList>
            <person name="Kawai M."/>
            <person name="Futagami T."/>
            <person name="Toyoda A."/>
            <person name="Takaki Y."/>
            <person name="Nishi S."/>
            <person name="Hori S."/>
            <person name="Arai W."/>
            <person name="Tsubouchi T."/>
            <person name="Morono Y."/>
            <person name="Uchiyama I."/>
            <person name="Ito T."/>
            <person name="Fujiyama A."/>
            <person name="Inagaki F."/>
            <person name="Takami H."/>
        </authorList>
    </citation>
    <scope>NUCLEOTIDE SEQUENCE</scope>
    <source>
        <strain evidence="1">Expedition CK06-06</strain>
    </source>
</reference>
<comment type="caution">
    <text evidence="1">The sequence shown here is derived from an EMBL/GenBank/DDBJ whole genome shotgun (WGS) entry which is preliminary data.</text>
</comment>
<protein>
    <submittedName>
        <fullName evidence="1">Uncharacterized protein</fullName>
    </submittedName>
</protein>